<feature type="region of interest" description="Disordered" evidence="1">
    <location>
        <begin position="123"/>
        <end position="166"/>
    </location>
</feature>
<gene>
    <name evidence="2" type="ORF">FA13DRAFT_1287000</name>
</gene>
<comment type="caution">
    <text evidence="2">The sequence shown here is derived from an EMBL/GenBank/DDBJ whole genome shotgun (WGS) entry which is preliminary data.</text>
</comment>
<accession>A0A4Y7SSK6</accession>
<dbReference type="AlphaFoldDB" id="A0A4Y7SSK6"/>
<dbReference type="EMBL" id="QPFP01000063">
    <property type="protein sequence ID" value="TEB24782.1"/>
    <property type="molecule type" value="Genomic_DNA"/>
</dbReference>
<protein>
    <submittedName>
        <fullName evidence="2">Uncharacterized protein</fullName>
    </submittedName>
</protein>
<feature type="compositionally biased region" description="Polar residues" evidence="1">
    <location>
        <begin position="234"/>
        <end position="250"/>
    </location>
</feature>
<feature type="region of interest" description="Disordered" evidence="1">
    <location>
        <begin position="229"/>
        <end position="250"/>
    </location>
</feature>
<dbReference type="Proteomes" id="UP000298030">
    <property type="component" value="Unassembled WGS sequence"/>
</dbReference>
<feature type="compositionally biased region" description="Basic residues" evidence="1">
    <location>
        <begin position="33"/>
        <end position="43"/>
    </location>
</feature>
<feature type="region of interest" description="Disordered" evidence="1">
    <location>
        <begin position="19"/>
        <end position="48"/>
    </location>
</feature>
<evidence type="ECO:0000313" key="2">
    <source>
        <dbReference type="EMBL" id="TEB24782.1"/>
    </source>
</evidence>
<evidence type="ECO:0000313" key="3">
    <source>
        <dbReference type="Proteomes" id="UP000298030"/>
    </source>
</evidence>
<sequence>MGHTLRRVTWPIRDSVRTPHPQQLLGELDTLPHPHRHEPRPRKREPDEVFCGEGPFSFRRLPSKRLAHFALRRTGGFLRGPGLRRPATRRRRRDHLDIRVDDDHAHRIITVLPSLVPTLSLCSHPIPSSPPPPSSSSLSPSSPSTPAPLSEAQDPSSPSPSDPCSNVSLFPNSHIPLFTTPGRLHSRPVMTASVAETPRGPRPRPLCLEFSLPFPLVSFDTPPVPVNPEPSDPISSLHTSPNACPAHRSNSLTPRACEARRMEASVEGGGGVVRYDLCRERGRRKGGEGRGG</sequence>
<proteinExistence type="predicted"/>
<feature type="compositionally biased region" description="Low complexity" evidence="1">
    <location>
        <begin position="135"/>
        <end position="156"/>
    </location>
</feature>
<name>A0A4Y7SSK6_COPMI</name>
<reference evidence="2 3" key="1">
    <citation type="journal article" date="2019" name="Nat. Ecol. Evol.">
        <title>Megaphylogeny resolves global patterns of mushroom evolution.</title>
        <authorList>
            <person name="Varga T."/>
            <person name="Krizsan K."/>
            <person name="Foldi C."/>
            <person name="Dima B."/>
            <person name="Sanchez-Garcia M."/>
            <person name="Sanchez-Ramirez S."/>
            <person name="Szollosi G.J."/>
            <person name="Szarkandi J.G."/>
            <person name="Papp V."/>
            <person name="Albert L."/>
            <person name="Andreopoulos W."/>
            <person name="Angelini C."/>
            <person name="Antonin V."/>
            <person name="Barry K.W."/>
            <person name="Bougher N.L."/>
            <person name="Buchanan P."/>
            <person name="Buyck B."/>
            <person name="Bense V."/>
            <person name="Catcheside P."/>
            <person name="Chovatia M."/>
            <person name="Cooper J."/>
            <person name="Damon W."/>
            <person name="Desjardin D."/>
            <person name="Finy P."/>
            <person name="Geml J."/>
            <person name="Haridas S."/>
            <person name="Hughes K."/>
            <person name="Justo A."/>
            <person name="Karasinski D."/>
            <person name="Kautmanova I."/>
            <person name="Kiss B."/>
            <person name="Kocsube S."/>
            <person name="Kotiranta H."/>
            <person name="LaButti K.M."/>
            <person name="Lechner B.E."/>
            <person name="Liimatainen K."/>
            <person name="Lipzen A."/>
            <person name="Lukacs Z."/>
            <person name="Mihaltcheva S."/>
            <person name="Morgado L.N."/>
            <person name="Niskanen T."/>
            <person name="Noordeloos M.E."/>
            <person name="Ohm R.A."/>
            <person name="Ortiz-Santana B."/>
            <person name="Ovrebo C."/>
            <person name="Racz N."/>
            <person name="Riley R."/>
            <person name="Savchenko A."/>
            <person name="Shiryaev A."/>
            <person name="Soop K."/>
            <person name="Spirin V."/>
            <person name="Szebenyi C."/>
            <person name="Tomsovsky M."/>
            <person name="Tulloss R.E."/>
            <person name="Uehling J."/>
            <person name="Grigoriev I.V."/>
            <person name="Vagvolgyi C."/>
            <person name="Papp T."/>
            <person name="Martin F.M."/>
            <person name="Miettinen O."/>
            <person name="Hibbett D.S."/>
            <person name="Nagy L.G."/>
        </authorList>
    </citation>
    <scope>NUCLEOTIDE SEQUENCE [LARGE SCALE GENOMIC DNA]</scope>
    <source>
        <strain evidence="2 3">FP101781</strain>
    </source>
</reference>
<evidence type="ECO:0000256" key="1">
    <source>
        <dbReference type="SAM" id="MobiDB-lite"/>
    </source>
</evidence>
<organism evidence="2 3">
    <name type="scientific">Coprinellus micaceus</name>
    <name type="common">Glistening ink-cap mushroom</name>
    <name type="synonym">Coprinus micaceus</name>
    <dbReference type="NCBI Taxonomy" id="71717"/>
    <lineage>
        <taxon>Eukaryota</taxon>
        <taxon>Fungi</taxon>
        <taxon>Dikarya</taxon>
        <taxon>Basidiomycota</taxon>
        <taxon>Agaricomycotina</taxon>
        <taxon>Agaricomycetes</taxon>
        <taxon>Agaricomycetidae</taxon>
        <taxon>Agaricales</taxon>
        <taxon>Agaricineae</taxon>
        <taxon>Psathyrellaceae</taxon>
        <taxon>Coprinellus</taxon>
    </lineage>
</organism>
<keyword evidence="3" id="KW-1185">Reference proteome</keyword>